<dbReference type="AlphaFoldDB" id="A0AA45R4E2"/>
<gene>
    <name evidence="2" type="ORF">KCV87_01450</name>
</gene>
<feature type="region of interest" description="Disordered" evidence="1">
    <location>
        <begin position="23"/>
        <end position="42"/>
    </location>
</feature>
<sequence length="277" mass="29422">MTQDEDYQARLDEQRQWLAYVRAGGAPPAPDGREYEDSVGTSGEGAVRAVVRDRRIFAVTVDQDALHQPAGAVSALLREAINPALAQSRIDTPAAGDPGPDLGAVGAQLSEFALQGGQALNRVQELLNASMAQLSGKTGLNGDSSPQYVDHLLQDALDVVRSTQAALSTDPAPPVTGEGRDEAEEVLATVTDGSVTELELTTAAVRLSPADLGQAVLEAVNTALEEWEERAGATERSGLDLEALQRIGARAEQVREQSLDHLRSYTTSLTTIMRNID</sequence>
<reference evidence="2" key="1">
    <citation type="submission" date="2021-04" db="EMBL/GenBank/DDBJ databases">
        <title>Genomic sequence of Actinosynnema pretiosum subsp. pretiosum ATCC 31280 (C-14919).</title>
        <authorList>
            <person name="Bai L."/>
            <person name="Wang X."/>
            <person name="Xiao Y."/>
        </authorList>
    </citation>
    <scope>NUCLEOTIDE SEQUENCE</scope>
    <source>
        <strain evidence="2">ATCC 31280</strain>
    </source>
</reference>
<dbReference type="EMBL" id="CP073249">
    <property type="protein sequence ID" value="QUF04832.1"/>
    <property type="molecule type" value="Genomic_DNA"/>
</dbReference>
<name>A0AA45R4E2_9PSEU</name>
<evidence type="ECO:0000256" key="1">
    <source>
        <dbReference type="SAM" id="MobiDB-lite"/>
    </source>
</evidence>
<evidence type="ECO:0000313" key="2">
    <source>
        <dbReference type="EMBL" id="QUF04832.1"/>
    </source>
</evidence>
<dbReference type="Gene3D" id="3.30.1310.10">
    <property type="entry name" value="Nucleoid-associated protein YbaB-like domain"/>
    <property type="match status" value="1"/>
</dbReference>
<accession>A0AA45R4E2</accession>
<evidence type="ECO:0000313" key="3">
    <source>
        <dbReference type="Proteomes" id="UP000677152"/>
    </source>
</evidence>
<organism evidence="2 3">
    <name type="scientific">Actinosynnema pretiosum subsp. pretiosum</name>
    <dbReference type="NCBI Taxonomy" id="103721"/>
    <lineage>
        <taxon>Bacteria</taxon>
        <taxon>Bacillati</taxon>
        <taxon>Actinomycetota</taxon>
        <taxon>Actinomycetes</taxon>
        <taxon>Pseudonocardiales</taxon>
        <taxon>Pseudonocardiaceae</taxon>
        <taxon>Actinosynnema</taxon>
    </lineage>
</organism>
<dbReference type="Proteomes" id="UP000677152">
    <property type="component" value="Chromosome"/>
</dbReference>
<proteinExistence type="predicted"/>
<dbReference type="InterPro" id="IPR036894">
    <property type="entry name" value="YbaB-like_sf"/>
</dbReference>
<protein>
    <submittedName>
        <fullName evidence="2">Uncharacterized protein</fullName>
    </submittedName>
</protein>